<dbReference type="AlphaFoldDB" id="A0A8S3Q471"/>
<evidence type="ECO:0000313" key="4">
    <source>
        <dbReference type="Proteomes" id="UP000683360"/>
    </source>
</evidence>
<sequence length="517" mass="56032">MFSFCGTDPSGIKVTTKSAKSIHVAWDTTKTNCGITITGYRIYFNSIAPFKTYKTKDVSGATTDNVEIFPIVPGFSYIISVKELTVTGAISNPTFINYTHPHTRPAIAPGNIHASTKRITSLTISWDAINIFTRNGDVKGYQVYYRGPGLNGTKSATVLGEANHEFTVSGLRSNSTYQFILQVVNDVGPGPYSGFIPISTLPSAFCGSDPSGIKVTTKSGKSIHVAWDTTKINCGYTITGYNVYFNSLSPVKNYKYKNVLGATTNNVDIFPIVAGFSYNIFVKAVTANGIVSNPTSINYTHPHARPSSAPSNIHASVQEETSLTICWDALNVFTKNGDIKGYKIYYRGPGLTGTNSANILGEANRQYTITGLKPNSTYTFIVQGVNDVGPGPYSAFIPIHTMPRYNRNTFSVVATSKPTAPPSNIHASKKEFTSLTISWDALNVFTKNGDVKGYKIYYRGPGLAGTKSANVLGEANCQYTIAGLRPNSTYQFILQVINDIGPGPYSIFIPISTLPLR</sequence>
<keyword evidence="1" id="KW-0677">Repeat</keyword>
<dbReference type="InterPro" id="IPR003961">
    <property type="entry name" value="FN3_dom"/>
</dbReference>
<dbReference type="PANTHER" id="PTHR46708:SF2">
    <property type="entry name" value="FIBRONECTIN TYPE-III DOMAIN-CONTAINING PROTEIN"/>
    <property type="match status" value="1"/>
</dbReference>
<accession>A0A8S3Q471</accession>
<dbReference type="Pfam" id="PF00041">
    <property type="entry name" value="fn3"/>
    <property type="match status" value="5"/>
</dbReference>
<feature type="domain" description="Fibronectin type-III" evidence="2">
    <location>
        <begin position="209"/>
        <end position="307"/>
    </location>
</feature>
<protein>
    <submittedName>
        <fullName evidence="3">PTPRD</fullName>
        <ecNumber evidence="3">3.1.3.48</ecNumber>
    </submittedName>
</protein>
<evidence type="ECO:0000259" key="2">
    <source>
        <dbReference type="PROSITE" id="PS50853"/>
    </source>
</evidence>
<organism evidence="3 4">
    <name type="scientific">Mytilus edulis</name>
    <name type="common">Blue mussel</name>
    <dbReference type="NCBI Taxonomy" id="6550"/>
    <lineage>
        <taxon>Eukaryota</taxon>
        <taxon>Metazoa</taxon>
        <taxon>Spiralia</taxon>
        <taxon>Lophotrochozoa</taxon>
        <taxon>Mollusca</taxon>
        <taxon>Bivalvia</taxon>
        <taxon>Autobranchia</taxon>
        <taxon>Pteriomorphia</taxon>
        <taxon>Mytilida</taxon>
        <taxon>Mytiloidea</taxon>
        <taxon>Mytilidae</taxon>
        <taxon>Mytilinae</taxon>
        <taxon>Mytilus</taxon>
    </lineage>
</organism>
<dbReference type="Gene3D" id="2.60.40.10">
    <property type="entry name" value="Immunoglobulins"/>
    <property type="match status" value="5"/>
</dbReference>
<dbReference type="SUPFAM" id="SSF49265">
    <property type="entry name" value="Fibronectin type III"/>
    <property type="match status" value="3"/>
</dbReference>
<keyword evidence="4" id="KW-1185">Reference proteome</keyword>
<dbReference type="GO" id="GO:0004725">
    <property type="term" value="F:protein tyrosine phosphatase activity"/>
    <property type="evidence" value="ECO:0007669"/>
    <property type="project" value="UniProtKB-EC"/>
</dbReference>
<dbReference type="EC" id="3.1.3.48" evidence="3"/>
<keyword evidence="3" id="KW-0378">Hydrolase</keyword>
<feature type="domain" description="Fibronectin type-III" evidence="2">
    <location>
        <begin position="421"/>
        <end position="516"/>
    </location>
</feature>
<comment type="caution">
    <text evidence="3">The sequence shown here is derived from an EMBL/GenBank/DDBJ whole genome shotgun (WGS) entry which is preliminary data.</text>
</comment>
<dbReference type="InterPro" id="IPR013783">
    <property type="entry name" value="Ig-like_fold"/>
</dbReference>
<evidence type="ECO:0000313" key="3">
    <source>
        <dbReference type="EMBL" id="CAG2190046.1"/>
    </source>
</evidence>
<name>A0A8S3Q471_MYTED</name>
<reference evidence="3" key="1">
    <citation type="submission" date="2021-03" db="EMBL/GenBank/DDBJ databases">
        <authorList>
            <person name="Bekaert M."/>
        </authorList>
    </citation>
    <scope>NUCLEOTIDE SEQUENCE</scope>
</reference>
<evidence type="ECO:0000256" key="1">
    <source>
        <dbReference type="ARBA" id="ARBA00022737"/>
    </source>
</evidence>
<feature type="domain" description="Fibronectin type-III" evidence="2">
    <location>
        <begin position="309"/>
        <end position="404"/>
    </location>
</feature>
<feature type="domain" description="Fibronectin type-III" evidence="2">
    <location>
        <begin position="8"/>
        <end position="106"/>
    </location>
</feature>
<dbReference type="FunFam" id="2.60.40.10:FF:000028">
    <property type="entry name" value="Neuronal cell adhesion molecule"/>
    <property type="match status" value="1"/>
</dbReference>
<dbReference type="SMART" id="SM00060">
    <property type="entry name" value="FN3"/>
    <property type="match status" value="5"/>
</dbReference>
<dbReference type="EMBL" id="CAJPWZ010000309">
    <property type="protein sequence ID" value="CAG2190046.1"/>
    <property type="molecule type" value="Genomic_DNA"/>
</dbReference>
<dbReference type="OrthoDB" id="10253954at2759"/>
<dbReference type="Proteomes" id="UP000683360">
    <property type="component" value="Unassembled WGS sequence"/>
</dbReference>
<dbReference type="PANTHER" id="PTHR46708">
    <property type="entry name" value="TENASCIN"/>
    <property type="match status" value="1"/>
</dbReference>
<proteinExistence type="predicted"/>
<feature type="domain" description="Fibronectin type-III" evidence="2">
    <location>
        <begin position="108"/>
        <end position="203"/>
    </location>
</feature>
<dbReference type="InterPro" id="IPR036116">
    <property type="entry name" value="FN3_sf"/>
</dbReference>
<gene>
    <name evidence="3" type="ORF">MEDL_5356</name>
</gene>
<dbReference type="PROSITE" id="PS50853">
    <property type="entry name" value="FN3"/>
    <property type="match status" value="5"/>
</dbReference>
<dbReference type="CDD" id="cd00063">
    <property type="entry name" value="FN3"/>
    <property type="match status" value="3"/>
</dbReference>
<dbReference type="InterPro" id="IPR050991">
    <property type="entry name" value="ECM_Regulatory_Proteins"/>
</dbReference>